<dbReference type="RefSeq" id="WP_176009676.1">
    <property type="nucleotide sequence ID" value="NZ_CP041372.2"/>
</dbReference>
<organism evidence="2 3">
    <name type="scientific">Paenalkalicoccus suaedae</name>
    <dbReference type="NCBI Taxonomy" id="2592382"/>
    <lineage>
        <taxon>Bacteria</taxon>
        <taxon>Bacillati</taxon>
        <taxon>Bacillota</taxon>
        <taxon>Bacilli</taxon>
        <taxon>Bacillales</taxon>
        <taxon>Bacillaceae</taxon>
        <taxon>Paenalkalicoccus</taxon>
    </lineage>
</organism>
<keyword evidence="1" id="KW-0812">Transmembrane</keyword>
<evidence type="ECO:0000256" key="1">
    <source>
        <dbReference type="SAM" id="Phobius"/>
    </source>
</evidence>
<evidence type="ECO:0000313" key="3">
    <source>
        <dbReference type="Proteomes" id="UP000318138"/>
    </source>
</evidence>
<accession>A0A859FG36</accession>
<feature type="transmembrane region" description="Helical" evidence="1">
    <location>
        <begin position="20"/>
        <end position="41"/>
    </location>
</feature>
<dbReference type="AlphaFoldDB" id="A0A859FG36"/>
<name>A0A859FG36_9BACI</name>
<proteinExistence type="predicted"/>
<keyword evidence="1" id="KW-0472">Membrane</keyword>
<dbReference type="KEGG" id="psua:FLK61_33700"/>
<keyword evidence="3" id="KW-1185">Reference proteome</keyword>
<keyword evidence="1" id="KW-1133">Transmembrane helix</keyword>
<protein>
    <submittedName>
        <fullName evidence="2">Uncharacterized protein</fullName>
    </submittedName>
</protein>
<gene>
    <name evidence="2" type="ORF">FLK61_33700</name>
</gene>
<sequence>MTKRTQIVEYVKSLPTTGRLLLIVALAGIGALIGYGIGQLLGNHIL</sequence>
<dbReference type="Proteomes" id="UP000318138">
    <property type="component" value="Chromosome"/>
</dbReference>
<reference evidence="3" key="1">
    <citation type="submission" date="2019-07" db="EMBL/GenBank/DDBJ databases">
        <title>Bacillus alkalisoli sp. nov. isolated from saline soil.</title>
        <authorList>
            <person name="Sun J.-Q."/>
            <person name="Xu L."/>
        </authorList>
    </citation>
    <scope>NUCLEOTIDE SEQUENCE [LARGE SCALE GENOMIC DNA]</scope>
    <source>
        <strain evidence="3">M4U3P1</strain>
    </source>
</reference>
<dbReference type="EMBL" id="CP041372">
    <property type="protein sequence ID" value="QKS71642.1"/>
    <property type="molecule type" value="Genomic_DNA"/>
</dbReference>
<evidence type="ECO:0000313" key="2">
    <source>
        <dbReference type="EMBL" id="QKS71642.1"/>
    </source>
</evidence>